<dbReference type="Proteomes" id="UP000076079">
    <property type="component" value="Chromosome"/>
</dbReference>
<evidence type="ECO:0000313" key="2">
    <source>
        <dbReference type="EMBL" id="AMY08663.1"/>
    </source>
</evidence>
<sequence>MNDALSSARHVEALLAIPYLLMGASHVVQPGMWRADFTRLHTDGAPALVTRTFTLELWPALSPEPGRLMRPTCPRDEGQGTSQKGVKAQGRGSQEGKRPGDSPPHRLGLGSLFLVP</sequence>
<protein>
    <submittedName>
        <fullName evidence="2">Uncharacterized protein</fullName>
    </submittedName>
</protein>
<proteinExistence type="predicted"/>
<name>A0A143PK83_LUTPR</name>
<dbReference type="AlphaFoldDB" id="A0A143PK83"/>
<organism evidence="2 3">
    <name type="scientific">Luteitalea pratensis</name>
    <dbReference type="NCBI Taxonomy" id="1855912"/>
    <lineage>
        <taxon>Bacteria</taxon>
        <taxon>Pseudomonadati</taxon>
        <taxon>Acidobacteriota</taxon>
        <taxon>Vicinamibacteria</taxon>
        <taxon>Vicinamibacterales</taxon>
        <taxon>Vicinamibacteraceae</taxon>
        <taxon>Luteitalea</taxon>
    </lineage>
</organism>
<evidence type="ECO:0000313" key="3">
    <source>
        <dbReference type="Proteomes" id="UP000076079"/>
    </source>
</evidence>
<dbReference type="EMBL" id="CP015136">
    <property type="protein sequence ID" value="AMY08663.1"/>
    <property type="molecule type" value="Genomic_DNA"/>
</dbReference>
<evidence type="ECO:0000256" key="1">
    <source>
        <dbReference type="SAM" id="MobiDB-lite"/>
    </source>
</evidence>
<reference evidence="2 3" key="1">
    <citation type="journal article" date="2016" name="Genome Announc.">
        <title>First Complete Genome Sequence of a Subdivision 6 Acidobacterium Strain.</title>
        <authorList>
            <person name="Huang S."/>
            <person name="Vieira S."/>
            <person name="Bunk B."/>
            <person name="Riedel T."/>
            <person name="Sproer C."/>
            <person name="Overmann J."/>
        </authorList>
    </citation>
    <scope>NUCLEOTIDE SEQUENCE [LARGE SCALE GENOMIC DNA]</scope>
    <source>
        <strain evidence="3">DSM 100886 HEG_-6_39</strain>
    </source>
</reference>
<dbReference type="RefSeq" id="WP_110170486.1">
    <property type="nucleotide sequence ID" value="NZ_CP015136.1"/>
</dbReference>
<feature type="compositionally biased region" description="Basic and acidic residues" evidence="1">
    <location>
        <begin position="94"/>
        <end position="104"/>
    </location>
</feature>
<reference evidence="3" key="2">
    <citation type="submission" date="2016-04" db="EMBL/GenBank/DDBJ databases">
        <title>First Complete Genome Sequence of a Subdivision 6 Acidobacterium.</title>
        <authorList>
            <person name="Huang S."/>
            <person name="Vieira S."/>
            <person name="Bunk B."/>
            <person name="Riedel T."/>
            <person name="Sproeer C."/>
            <person name="Overmann J."/>
        </authorList>
    </citation>
    <scope>NUCLEOTIDE SEQUENCE [LARGE SCALE GENOMIC DNA]</scope>
    <source>
        <strain evidence="3">DSM 100886 HEG_-6_39</strain>
    </source>
</reference>
<dbReference type="KEGG" id="abac:LuPra_01867"/>
<feature type="region of interest" description="Disordered" evidence="1">
    <location>
        <begin position="62"/>
        <end position="116"/>
    </location>
</feature>
<keyword evidence="3" id="KW-1185">Reference proteome</keyword>
<gene>
    <name evidence="2" type="ORF">LuPra_01867</name>
</gene>
<accession>A0A143PK83</accession>